<organism evidence="1 2">
    <name type="scientific">Lactuca virosa</name>
    <dbReference type="NCBI Taxonomy" id="75947"/>
    <lineage>
        <taxon>Eukaryota</taxon>
        <taxon>Viridiplantae</taxon>
        <taxon>Streptophyta</taxon>
        <taxon>Embryophyta</taxon>
        <taxon>Tracheophyta</taxon>
        <taxon>Spermatophyta</taxon>
        <taxon>Magnoliopsida</taxon>
        <taxon>eudicotyledons</taxon>
        <taxon>Gunneridae</taxon>
        <taxon>Pentapetalae</taxon>
        <taxon>asterids</taxon>
        <taxon>campanulids</taxon>
        <taxon>Asterales</taxon>
        <taxon>Asteraceae</taxon>
        <taxon>Cichorioideae</taxon>
        <taxon>Cichorieae</taxon>
        <taxon>Lactucinae</taxon>
        <taxon>Lactuca</taxon>
    </lineage>
</organism>
<accession>A0AAU9N890</accession>
<dbReference type="Proteomes" id="UP001157418">
    <property type="component" value="Unassembled WGS sequence"/>
</dbReference>
<dbReference type="EMBL" id="CAKMRJ010004235">
    <property type="protein sequence ID" value="CAH1435057.1"/>
    <property type="molecule type" value="Genomic_DNA"/>
</dbReference>
<comment type="caution">
    <text evidence="1">The sequence shown here is derived from an EMBL/GenBank/DDBJ whole genome shotgun (WGS) entry which is preliminary data.</text>
</comment>
<protein>
    <submittedName>
        <fullName evidence="1">Uncharacterized protein</fullName>
    </submittedName>
</protein>
<dbReference type="AlphaFoldDB" id="A0AAU9N890"/>
<evidence type="ECO:0000313" key="1">
    <source>
        <dbReference type="EMBL" id="CAH1435057.1"/>
    </source>
</evidence>
<reference evidence="1 2" key="1">
    <citation type="submission" date="2022-01" db="EMBL/GenBank/DDBJ databases">
        <authorList>
            <person name="Xiong W."/>
            <person name="Schranz E."/>
        </authorList>
    </citation>
    <scope>NUCLEOTIDE SEQUENCE [LARGE SCALE GENOMIC DNA]</scope>
</reference>
<name>A0AAU9N890_9ASTR</name>
<gene>
    <name evidence="1" type="ORF">LVIROSA_LOCUS21525</name>
</gene>
<keyword evidence="2" id="KW-1185">Reference proteome</keyword>
<proteinExistence type="predicted"/>
<sequence length="111" mass="11960">MWGFGGRFYYNEEGGGWTTVTSGGSMWQEPAPVAFCCSVFLFVPTSYELVMRGGVGKDVSDNNGGNGWMWFALAAQGNTMVDASGDFWWFPVAVGGQGWQFLATLGSLFGS</sequence>
<evidence type="ECO:0000313" key="2">
    <source>
        <dbReference type="Proteomes" id="UP001157418"/>
    </source>
</evidence>